<dbReference type="EMBL" id="BPQR01000011">
    <property type="protein sequence ID" value="GJE05436.1"/>
    <property type="molecule type" value="Genomic_DNA"/>
</dbReference>
<comment type="caution">
    <text evidence="1">The sequence shown here is derived from an EMBL/GenBank/DDBJ whole genome shotgun (WGS) entry which is preliminary data.</text>
</comment>
<protein>
    <recommendedName>
        <fullName evidence="3">DUF2336 domain-containing protein</fullName>
    </recommendedName>
</protein>
<reference evidence="1" key="2">
    <citation type="submission" date="2021-08" db="EMBL/GenBank/DDBJ databases">
        <authorList>
            <person name="Tani A."/>
            <person name="Ola A."/>
            <person name="Ogura Y."/>
            <person name="Katsura K."/>
            <person name="Hayashi T."/>
        </authorList>
    </citation>
    <scope>NUCLEOTIDE SEQUENCE</scope>
    <source>
        <strain evidence="1">LMG 23639</strain>
    </source>
</reference>
<dbReference type="Proteomes" id="UP001055102">
    <property type="component" value="Unassembled WGS sequence"/>
</dbReference>
<evidence type="ECO:0000313" key="2">
    <source>
        <dbReference type="Proteomes" id="UP001055102"/>
    </source>
</evidence>
<reference evidence="1" key="1">
    <citation type="journal article" date="2021" name="Front. Microbiol.">
        <title>Comprehensive Comparative Genomics and Phenotyping of Methylobacterium Species.</title>
        <authorList>
            <person name="Alessa O."/>
            <person name="Ogura Y."/>
            <person name="Fujitani Y."/>
            <person name="Takami H."/>
            <person name="Hayashi T."/>
            <person name="Sahin N."/>
            <person name="Tani A."/>
        </authorList>
    </citation>
    <scope>NUCLEOTIDE SEQUENCE</scope>
    <source>
        <strain evidence="1">LMG 23639</strain>
    </source>
</reference>
<evidence type="ECO:0000313" key="1">
    <source>
        <dbReference type="EMBL" id="GJE05436.1"/>
    </source>
</evidence>
<dbReference type="InterPro" id="IPR019285">
    <property type="entry name" value="DUF2336"/>
</dbReference>
<proteinExistence type="predicted"/>
<evidence type="ECO:0008006" key="3">
    <source>
        <dbReference type="Google" id="ProtNLM"/>
    </source>
</evidence>
<accession>A0ABQ4SUS5</accession>
<dbReference type="Pfam" id="PF10098">
    <property type="entry name" value="DUF2336"/>
    <property type="match status" value="1"/>
</dbReference>
<gene>
    <name evidence="1" type="ORF">AOPFMNJM_0736</name>
</gene>
<keyword evidence="2" id="KW-1185">Reference proteome</keyword>
<dbReference type="RefSeq" id="WP_238274122.1">
    <property type="nucleotide sequence ID" value="NZ_BPQR01000011.1"/>
</dbReference>
<name>A0ABQ4SUS5_9HYPH</name>
<organism evidence="1 2">
    <name type="scientific">Methylobacterium jeotgali</name>
    <dbReference type="NCBI Taxonomy" id="381630"/>
    <lineage>
        <taxon>Bacteria</taxon>
        <taxon>Pseudomonadati</taxon>
        <taxon>Pseudomonadota</taxon>
        <taxon>Alphaproteobacteria</taxon>
        <taxon>Hyphomicrobiales</taxon>
        <taxon>Methylobacteriaceae</taxon>
        <taxon>Methylobacterium</taxon>
    </lineage>
</organism>
<sequence length="360" mass="39513">MIDSLITEVEHAVANGDQQTRMAMLRRVTQLFSASAPALNDPQVEVFDAVISKLSQNVETIARAALSRSLADERRDLRHTMRDLAFDEAASVAVPVLSKAECITDADLVQIASERGQDHLFAISRRRRLSERVTDVLVVRGDQSVVRSVAGNDGASFSEAGFNVLSERASADEALRNVIELRKDVPPHHIARIAAIARERAAERLAAEFSPADVSKAVTEVTRSFDRGAESSVTSSVNDFEQRMKSGGIDLDEKQIATWVNEGKTQDALIALAKMANVPPAMAFRAFQAQDFEPLLFLIRSVKFGWGTFKLFLQAKPGWAPKAEDMRGAFEAFQALSIATAQRVVRFTSAREQIQKTDAA</sequence>